<evidence type="ECO:0000313" key="13">
    <source>
        <dbReference type="Proteomes" id="UP001159427"/>
    </source>
</evidence>
<evidence type="ECO:0000256" key="9">
    <source>
        <dbReference type="SAM" id="MobiDB-lite"/>
    </source>
</evidence>
<sequence length="830" mass="95142">MDEVVAIEGELNAIVKEYLDFLGYSRTSSTFEGELGSLGKQLKNETTSPRNDSQKNDIQQRMVGAFESGRCTEFFRMWNQYVPDDFQENDQICQKLHFNINIYFAIYPITHGNQDRQELERSMRVFKGYLETKGSALSQTTEFLPYYALPYIPDPTSHPSFKPLFVSSWSFDLKNKVQDFLASTLKSQEKPKLFTLYRENVTEIERERKLYSEQLKKLQTQLTRREQRSSQYQKRYSKIQADYHKLIGIAAELVDSLEDTVRGKMVTPEYLQNICVRLFAPSNGESVDISKPGTASSILRASLAYDELPRLAESVDIPYKPSLDYDKIKTDLLTLPERKRAFLLQALRWNLTQAITNEQRDSIVNTYVVHDILGCSVAGHVRNGILDILTSPSEMSRQYLARLFNALASLSAGRSYLAQNPSLVYALLTALKKEPKTSLTSENILGTLQKLSLRRQMQSIMIEEDLIQWLSQLLTDHDNLSDYSLEYSVALLMNLCLRSAGKRRCINDAAHILRVLSDLLGHENQEIRPYVNGALYSILALPAVKEEARALGMEEILECFLKDDNPDMTRQIQFIIKQLNSDDPSATNTPESDDEDEEDDDDEGDAIDAELDKQEILLSTEGELCGEELLITHYSMNNKQSDELKSKKKFSGGRDHPLTRPTTPGIRTLESFQGEYYDNYNSQSNIQYDNMFPDQQLQQWSRHGLNSRCDLQRHLNQGGRLNRHQMQQQQQEQTKNLEVQRKEPRSLGRARPPGCIRAMLKRLLCQGPKSLALLIQDQELVPHPHLEDQHLPQDPPQKKAGLQGPRRQEKAVAQKISKRRGQDSYQEPKI</sequence>
<evidence type="ECO:0000256" key="8">
    <source>
        <dbReference type="SAM" id="Coils"/>
    </source>
</evidence>
<keyword evidence="7" id="KW-0966">Cell projection</keyword>
<evidence type="ECO:0000313" key="12">
    <source>
        <dbReference type="EMBL" id="CAH3025877.1"/>
    </source>
</evidence>
<feature type="domain" description="LisH" evidence="10">
    <location>
        <begin position="461"/>
        <end position="580"/>
    </location>
</feature>
<comment type="caution">
    <text evidence="12">The sequence shown here is derived from an EMBL/GenBank/DDBJ whole genome shotgun (WGS) entry which is preliminary data.</text>
</comment>
<keyword evidence="4" id="KW-0963">Cytoplasm</keyword>
<dbReference type="InterPro" id="IPR048957">
    <property type="entry name" value="ARMC9_LisH"/>
</dbReference>
<keyword evidence="13" id="KW-1185">Reference proteome</keyword>
<dbReference type="InterPro" id="IPR016024">
    <property type="entry name" value="ARM-type_fold"/>
</dbReference>
<feature type="region of interest" description="Disordered" evidence="9">
    <location>
        <begin position="579"/>
        <end position="604"/>
    </location>
</feature>
<feature type="region of interest" description="Disordered" evidence="9">
    <location>
        <begin position="721"/>
        <end position="753"/>
    </location>
</feature>
<evidence type="ECO:0000256" key="2">
    <source>
        <dbReference type="ARBA" id="ARBA00004120"/>
    </source>
</evidence>
<dbReference type="InterPro" id="IPR006594">
    <property type="entry name" value="LisH"/>
</dbReference>
<evidence type="ECO:0000256" key="6">
    <source>
        <dbReference type="ARBA" id="ARBA00023212"/>
    </source>
</evidence>
<dbReference type="EMBL" id="CALNXI010000376">
    <property type="protein sequence ID" value="CAH3025877.1"/>
    <property type="molecule type" value="Genomic_DNA"/>
</dbReference>
<feature type="compositionally biased region" description="Acidic residues" evidence="9">
    <location>
        <begin position="591"/>
        <end position="604"/>
    </location>
</feature>
<evidence type="ECO:0000259" key="10">
    <source>
        <dbReference type="Pfam" id="PF21050"/>
    </source>
</evidence>
<feature type="region of interest" description="Disordered" evidence="9">
    <location>
        <begin position="640"/>
        <end position="666"/>
    </location>
</feature>
<evidence type="ECO:0000259" key="11">
    <source>
        <dbReference type="Pfam" id="PF23138"/>
    </source>
</evidence>
<dbReference type="SUPFAM" id="SSF48371">
    <property type="entry name" value="ARM repeat"/>
    <property type="match status" value="1"/>
</dbReference>
<dbReference type="PROSITE" id="PS50896">
    <property type="entry name" value="LISH"/>
    <property type="match status" value="1"/>
</dbReference>
<dbReference type="Pfam" id="PF21050">
    <property type="entry name" value="ARMC9_ARM"/>
    <property type="match status" value="1"/>
</dbReference>
<dbReference type="Proteomes" id="UP001159427">
    <property type="component" value="Unassembled WGS sequence"/>
</dbReference>
<evidence type="ECO:0000256" key="5">
    <source>
        <dbReference type="ARBA" id="ARBA00022794"/>
    </source>
</evidence>
<evidence type="ECO:0000256" key="4">
    <source>
        <dbReference type="ARBA" id="ARBA00022490"/>
    </source>
</evidence>
<dbReference type="PANTHER" id="PTHR14881">
    <property type="entry name" value="LISH DOMAIN-CONTAINING PROTEIN ARMC9"/>
    <property type="match status" value="1"/>
</dbReference>
<feature type="region of interest" description="Disordered" evidence="9">
    <location>
        <begin position="786"/>
        <end position="830"/>
    </location>
</feature>
<dbReference type="InterPro" id="IPR040369">
    <property type="entry name" value="ARMC9"/>
</dbReference>
<feature type="compositionally biased region" description="Polar residues" evidence="9">
    <location>
        <begin position="579"/>
        <end position="590"/>
    </location>
</feature>
<dbReference type="InterPro" id="IPR011989">
    <property type="entry name" value="ARM-like"/>
</dbReference>
<reference evidence="12 13" key="1">
    <citation type="submission" date="2022-05" db="EMBL/GenBank/DDBJ databases">
        <authorList>
            <consortium name="Genoscope - CEA"/>
            <person name="William W."/>
        </authorList>
    </citation>
    <scope>NUCLEOTIDE SEQUENCE [LARGE SCALE GENOMIC DNA]</scope>
</reference>
<feature type="compositionally biased region" description="Basic and acidic residues" evidence="9">
    <location>
        <begin position="820"/>
        <end position="830"/>
    </location>
</feature>
<keyword evidence="5" id="KW-0970">Cilium biogenesis/degradation</keyword>
<evidence type="ECO:0000256" key="7">
    <source>
        <dbReference type="ARBA" id="ARBA00023273"/>
    </source>
</evidence>
<feature type="coiled-coil region" evidence="8">
    <location>
        <begin position="201"/>
        <end position="235"/>
    </location>
</feature>
<keyword evidence="8" id="KW-0175">Coiled coil</keyword>
<dbReference type="Pfam" id="PF21051">
    <property type="entry name" value="ARMC9_LisH"/>
    <property type="match status" value="1"/>
</dbReference>
<evidence type="ECO:0000256" key="1">
    <source>
        <dbReference type="ARBA" id="ARBA00004114"/>
    </source>
</evidence>
<organism evidence="12 13">
    <name type="scientific">Porites evermanni</name>
    <dbReference type="NCBI Taxonomy" id="104178"/>
    <lineage>
        <taxon>Eukaryota</taxon>
        <taxon>Metazoa</taxon>
        <taxon>Cnidaria</taxon>
        <taxon>Anthozoa</taxon>
        <taxon>Hexacorallia</taxon>
        <taxon>Scleractinia</taxon>
        <taxon>Fungiina</taxon>
        <taxon>Poritidae</taxon>
        <taxon>Porites</taxon>
    </lineage>
</organism>
<feature type="domain" description="ARMC9 CTLH-like" evidence="11">
    <location>
        <begin position="56"/>
        <end position="186"/>
    </location>
</feature>
<evidence type="ECO:0000256" key="3">
    <source>
        <dbReference type="ARBA" id="ARBA00021146"/>
    </source>
</evidence>
<dbReference type="Gene3D" id="1.25.10.10">
    <property type="entry name" value="Leucine-rich Repeat Variant"/>
    <property type="match status" value="1"/>
</dbReference>
<dbReference type="InterPro" id="IPR056327">
    <property type="entry name" value="ARMC9_CTLH-like_dom"/>
</dbReference>
<dbReference type="PANTHER" id="PTHR14881:SF4">
    <property type="entry name" value="LISH DOMAIN-CONTAINING PROTEIN ARMC9"/>
    <property type="match status" value="1"/>
</dbReference>
<dbReference type="InterPro" id="IPR048959">
    <property type="entry name" value="ARMC9_ARM_dom"/>
</dbReference>
<name>A0ABN8M9B3_9CNID</name>
<dbReference type="Pfam" id="PF23138">
    <property type="entry name" value="CTLH_Armc9"/>
    <property type="match status" value="1"/>
</dbReference>
<keyword evidence="6" id="KW-0206">Cytoskeleton</keyword>
<accession>A0ABN8M9B3</accession>
<proteinExistence type="predicted"/>
<protein>
    <recommendedName>
        <fullName evidence="3">LisH domain-containing protein ARMC9</fullName>
    </recommendedName>
</protein>
<gene>
    <name evidence="12" type="ORF">PEVE_00027397</name>
</gene>
<comment type="subcellular location">
    <subcellularLocation>
        <location evidence="2">Cytoplasm</location>
        <location evidence="2">Cytoskeleton</location>
        <location evidence="2">Cilium basal body</location>
    </subcellularLocation>
    <subcellularLocation>
        <location evidence="1">Cytoplasm</location>
        <location evidence="1">Cytoskeleton</location>
        <location evidence="1">Microtubule organizing center</location>
        <location evidence="1">Centrosome</location>
        <location evidence="1">Centriole</location>
    </subcellularLocation>
</comment>